<dbReference type="Proteomes" id="UP001305779">
    <property type="component" value="Unassembled WGS sequence"/>
</dbReference>
<feature type="non-terminal residue" evidence="1">
    <location>
        <position position="1"/>
    </location>
</feature>
<name>A0ABR0ED00_ZASCE</name>
<reference evidence="1 2" key="1">
    <citation type="journal article" date="2023" name="G3 (Bethesda)">
        <title>A chromosome-level genome assembly of Zasmidium syzygii isolated from banana leaves.</title>
        <authorList>
            <person name="van Westerhoven A.C."/>
            <person name="Mehrabi R."/>
            <person name="Talebi R."/>
            <person name="Steentjes M.B.F."/>
            <person name="Corcolon B."/>
            <person name="Chong P.A."/>
            <person name="Kema G.H.J."/>
            <person name="Seidl M.F."/>
        </authorList>
    </citation>
    <scope>NUCLEOTIDE SEQUENCE [LARGE SCALE GENOMIC DNA]</scope>
    <source>
        <strain evidence="1 2">P124</strain>
    </source>
</reference>
<sequence length="55" mass="6503">NPDRNSTFMPRDNMPSFLYHIAIITVDILHSPSEHFQWISYRRLYKPGKCDISGH</sequence>
<gene>
    <name evidence="1" type="ORF">PRZ48_009595</name>
</gene>
<accession>A0ABR0ED00</accession>
<protein>
    <submittedName>
        <fullName evidence="1">Uncharacterized protein</fullName>
    </submittedName>
</protein>
<keyword evidence="2" id="KW-1185">Reference proteome</keyword>
<proteinExistence type="predicted"/>
<dbReference type="EMBL" id="JAXOVC010000007">
    <property type="protein sequence ID" value="KAK4499083.1"/>
    <property type="molecule type" value="Genomic_DNA"/>
</dbReference>
<comment type="caution">
    <text evidence="1">The sequence shown here is derived from an EMBL/GenBank/DDBJ whole genome shotgun (WGS) entry which is preliminary data.</text>
</comment>
<evidence type="ECO:0000313" key="1">
    <source>
        <dbReference type="EMBL" id="KAK4499083.1"/>
    </source>
</evidence>
<organism evidence="1 2">
    <name type="scientific">Zasmidium cellare</name>
    <name type="common">Wine cellar mold</name>
    <name type="synonym">Racodium cellare</name>
    <dbReference type="NCBI Taxonomy" id="395010"/>
    <lineage>
        <taxon>Eukaryota</taxon>
        <taxon>Fungi</taxon>
        <taxon>Dikarya</taxon>
        <taxon>Ascomycota</taxon>
        <taxon>Pezizomycotina</taxon>
        <taxon>Dothideomycetes</taxon>
        <taxon>Dothideomycetidae</taxon>
        <taxon>Mycosphaerellales</taxon>
        <taxon>Mycosphaerellaceae</taxon>
        <taxon>Zasmidium</taxon>
    </lineage>
</organism>
<evidence type="ECO:0000313" key="2">
    <source>
        <dbReference type="Proteomes" id="UP001305779"/>
    </source>
</evidence>